<organism evidence="2 3">
    <name type="scientific">Dibothriocephalus latus</name>
    <name type="common">Fish tapeworm</name>
    <name type="synonym">Diphyllobothrium latum</name>
    <dbReference type="NCBI Taxonomy" id="60516"/>
    <lineage>
        <taxon>Eukaryota</taxon>
        <taxon>Metazoa</taxon>
        <taxon>Spiralia</taxon>
        <taxon>Lophotrochozoa</taxon>
        <taxon>Platyhelminthes</taxon>
        <taxon>Cestoda</taxon>
        <taxon>Eucestoda</taxon>
        <taxon>Diphyllobothriidea</taxon>
        <taxon>Diphyllobothriidae</taxon>
        <taxon>Dibothriocephalus</taxon>
    </lineage>
</organism>
<evidence type="ECO:0000313" key="2">
    <source>
        <dbReference type="EMBL" id="VDK30081.1"/>
    </source>
</evidence>
<proteinExistence type="predicted"/>
<sequence length="269" mass="30239">MLARPTLAAFFLRSVKDLPVFKRGEIAIIQIDPPNFITYDSLRFWRIVLDKEMRMGAAGNSLFIMTALPYGPGYDAHSDIFKSKTLVLAASAGAMAITLTQMNFEANNNTLPHDRDFFQPLFEKPLTVPVLPNVTFSFARTGDFYNDWYDFYFFTLNPELETSNRSIATMQFGEIFDLTSVILSPLDTVRTVKEKVWPNNSAGPTTDFCLHAKCNEVVISKMVILIIAEFLCICALAGTVALFFSPNYYHGNQLSDALSKKKTLKTIPI</sequence>
<keyword evidence="1" id="KW-1133">Transmembrane helix</keyword>
<keyword evidence="1" id="KW-0472">Membrane</keyword>
<evidence type="ECO:0000256" key="1">
    <source>
        <dbReference type="SAM" id="Phobius"/>
    </source>
</evidence>
<dbReference type="OrthoDB" id="1890790at2759"/>
<gene>
    <name evidence="2" type="ORF">DILT_LOCUS100</name>
</gene>
<keyword evidence="3" id="KW-1185">Reference proteome</keyword>
<keyword evidence="1" id="KW-0812">Transmembrane</keyword>
<dbReference type="Proteomes" id="UP000281553">
    <property type="component" value="Unassembled WGS sequence"/>
</dbReference>
<name>A0A3P6QDE6_DIBLA</name>
<dbReference type="AlphaFoldDB" id="A0A3P6QDE6"/>
<evidence type="ECO:0000313" key="3">
    <source>
        <dbReference type="Proteomes" id="UP000281553"/>
    </source>
</evidence>
<accession>A0A3P6QDE6</accession>
<feature type="transmembrane region" description="Helical" evidence="1">
    <location>
        <begin position="222"/>
        <end position="244"/>
    </location>
</feature>
<protein>
    <submittedName>
        <fullName evidence="2">Uncharacterized protein</fullName>
    </submittedName>
</protein>
<reference evidence="2 3" key="1">
    <citation type="submission" date="2018-11" db="EMBL/GenBank/DDBJ databases">
        <authorList>
            <consortium name="Pathogen Informatics"/>
        </authorList>
    </citation>
    <scope>NUCLEOTIDE SEQUENCE [LARGE SCALE GENOMIC DNA]</scope>
</reference>
<dbReference type="EMBL" id="UYRU01000370">
    <property type="protein sequence ID" value="VDK30081.1"/>
    <property type="molecule type" value="Genomic_DNA"/>
</dbReference>